<gene>
    <name evidence="6" type="ORF">CcCBS67573_g00335</name>
</gene>
<dbReference type="EMBL" id="QEAP01000004">
    <property type="protein sequence ID" value="TPX78454.1"/>
    <property type="molecule type" value="Genomic_DNA"/>
</dbReference>
<evidence type="ECO:0000313" key="6">
    <source>
        <dbReference type="EMBL" id="TPX78454.1"/>
    </source>
</evidence>
<keyword evidence="7" id="KW-1185">Reference proteome</keyword>
<evidence type="ECO:0000256" key="3">
    <source>
        <dbReference type="ARBA" id="ARBA00022989"/>
    </source>
</evidence>
<feature type="domain" description="NnrU" evidence="5">
    <location>
        <begin position="99"/>
        <end position="210"/>
    </location>
</feature>
<evidence type="ECO:0000256" key="2">
    <source>
        <dbReference type="ARBA" id="ARBA00022692"/>
    </source>
</evidence>
<comment type="caution">
    <text evidence="6">The sequence shown here is derived from an EMBL/GenBank/DDBJ whole genome shotgun (WGS) entry which is preliminary data.</text>
</comment>
<dbReference type="Proteomes" id="UP000320333">
    <property type="component" value="Unassembled WGS sequence"/>
</dbReference>
<dbReference type="GO" id="GO:0016020">
    <property type="term" value="C:membrane"/>
    <property type="evidence" value="ECO:0007669"/>
    <property type="project" value="UniProtKB-SubCell"/>
</dbReference>
<organism evidence="6 7">
    <name type="scientific">Chytriomyces confervae</name>
    <dbReference type="NCBI Taxonomy" id="246404"/>
    <lineage>
        <taxon>Eukaryota</taxon>
        <taxon>Fungi</taxon>
        <taxon>Fungi incertae sedis</taxon>
        <taxon>Chytridiomycota</taxon>
        <taxon>Chytridiomycota incertae sedis</taxon>
        <taxon>Chytridiomycetes</taxon>
        <taxon>Chytridiales</taxon>
        <taxon>Chytriomycetaceae</taxon>
        <taxon>Chytriomyces</taxon>
    </lineage>
</organism>
<evidence type="ECO:0000259" key="5">
    <source>
        <dbReference type="Pfam" id="PF07298"/>
    </source>
</evidence>
<keyword evidence="3" id="KW-1133">Transmembrane helix</keyword>
<reference evidence="6 7" key="1">
    <citation type="journal article" date="2019" name="Sci. Rep.">
        <title>Comparative genomics of chytrid fungi reveal insights into the obligate biotrophic and pathogenic lifestyle of Synchytrium endobioticum.</title>
        <authorList>
            <person name="van de Vossenberg B.T.L.H."/>
            <person name="Warris S."/>
            <person name="Nguyen H.D.T."/>
            <person name="van Gent-Pelzer M.P.E."/>
            <person name="Joly D.L."/>
            <person name="van de Geest H.C."/>
            <person name="Bonants P.J.M."/>
            <person name="Smith D.S."/>
            <person name="Levesque C.A."/>
            <person name="van der Lee T.A.J."/>
        </authorList>
    </citation>
    <scope>NUCLEOTIDE SEQUENCE [LARGE SCALE GENOMIC DNA]</scope>
    <source>
        <strain evidence="6 7">CBS 675.73</strain>
    </source>
</reference>
<dbReference type="InterPro" id="IPR009915">
    <property type="entry name" value="NnrU_dom"/>
</dbReference>
<sequence>MAYGVLSTAACSSIAYGYLVHGHRKGPSVVPYLGGSAAVKLTVVGLQALGLAGLMQTLPKLQIPIGLDTPSSTSGANINNSLSTSADPPTKKFKMLCPVDFAHARNSDPNQLELKRITRHPQLFSFALFTLGTALSTPFLTTRLLTGFPIVFAVIGGAHQDARFLRSGAFTEEYLNETSLIPFWALMTGKQKWSDLCNEVKWVNASVGLLGALLLARRRGVLRL</sequence>
<proteinExistence type="predicted"/>
<dbReference type="Pfam" id="PF07298">
    <property type="entry name" value="NnrU"/>
    <property type="match status" value="1"/>
</dbReference>
<keyword evidence="4" id="KW-0472">Membrane</keyword>
<comment type="subcellular location">
    <subcellularLocation>
        <location evidence="1">Membrane</location>
        <topology evidence="1">Multi-pass membrane protein</topology>
    </subcellularLocation>
</comment>
<evidence type="ECO:0000256" key="1">
    <source>
        <dbReference type="ARBA" id="ARBA00004141"/>
    </source>
</evidence>
<dbReference type="OrthoDB" id="41527at2759"/>
<evidence type="ECO:0000313" key="7">
    <source>
        <dbReference type="Proteomes" id="UP000320333"/>
    </source>
</evidence>
<accession>A0A507FQA1</accession>
<keyword evidence="2" id="KW-0812">Transmembrane</keyword>
<protein>
    <recommendedName>
        <fullName evidence="5">NnrU domain-containing protein</fullName>
    </recommendedName>
</protein>
<evidence type="ECO:0000256" key="4">
    <source>
        <dbReference type="ARBA" id="ARBA00023136"/>
    </source>
</evidence>
<dbReference type="AlphaFoldDB" id="A0A507FQA1"/>
<name>A0A507FQA1_9FUNG</name>